<dbReference type="Proteomes" id="UP001152795">
    <property type="component" value="Unassembled WGS sequence"/>
</dbReference>
<comment type="caution">
    <text evidence="1">The sequence shown here is derived from an EMBL/GenBank/DDBJ whole genome shotgun (WGS) entry which is preliminary data.</text>
</comment>
<reference evidence="1" key="1">
    <citation type="submission" date="2020-04" db="EMBL/GenBank/DDBJ databases">
        <authorList>
            <person name="Alioto T."/>
            <person name="Alioto T."/>
            <person name="Gomez Garrido J."/>
        </authorList>
    </citation>
    <scope>NUCLEOTIDE SEQUENCE</scope>
    <source>
        <strain evidence="1">A484AB</strain>
    </source>
</reference>
<keyword evidence="2" id="KW-1185">Reference proteome</keyword>
<organism evidence="1 2">
    <name type="scientific">Paramuricea clavata</name>
    <name type="common">Red gorgonian</name>
    <name type="synonym">Violescent sea-whip</name>
    <dbReference type="NCBI Taxonomy" id="317549"/>
    <lineage>
        <taxon>Eukaryota</taxon>
        <taxon>Metazoa</taxon>
        <taxon>Cnidaria</taxon>
        <taxon>Anthozoa</taxon>
        <taxon>Octocorallia</taxon>
        <taxon>Malacalcyonacea</taxon>
        <taxon>Plexauridae</taxon>
        <taxon>Paramuricea</taxon>
    </lineage>
</organism>
<dbReference type="EMBL" id="CACRXK020002640">
    <property type="protein sequence ID" value="CAB3995325.1"/>
    <property type="molecule type" value="Genomic_DNA"/>
</dbReference>
<protein>
    <submittedName>
        <fullName evidence="1">Uncharacterized protein</fullName>
    </submittedName>
</protein>
<dbReference type="AlphaFoldDB" id="A0A6S7GUM3"/>
<name>A0A6S7GUM3_PARCT</name>
<sequence length="79" mass="8467">MALDISPTFRSGDYFAPMAKPKTLLPRRTVFVDGTTNEGVVTSEETGAKGTKGFPNRLAVQPSVNSRNTVSFSDSDTVV</sequence>
<evidence type="ECO:0000313" key="2">
    <source>
        <dbReference type="Proteomes" id="UP001152795"/>
    </source>
</evidence>
<proteinExistence type="predicted"/>
<gene>
    <name evidence="1" type="ORF">PACLA_8A004911</name>
</gene>
<accession>A0A6S7GUM3</accession>
<evidence type="ECO:0000313" key="1">
    <source>
        <dbReference type="EMBL" id="CAB3995325.1"/>
    </source>
</evidence>